<evidence type="ECO:0000313" key="3">
    <source>
        <dbReference type="Proteomes" id="UP000183918"/>
    </source>
</evidence>
<comment type="similarity">
    <text evidence="1">Belongs to the MYG1 family.</text>
</comment>
<gene>
    <name evidence="2" type="ORF">SAMN02910414_00381</name>
</gene>
<evidence type="ECO:0000313" key="2">
    <source>
        <dbReference type="EMBL" id="SDX94413.1"/>
    </source>
</evidence>
<dbReference type="InterPro" id="IPR003226">
    <property type="entry name" value="MYG1_exonuclease"/>
</dbReference>
<keyword evidence="3" id="KW-1185">Reference proteome</keyword>
<reference evidence="2 3" key="1">
    <citation type="submission" date="2016-10" db="EMBL/GenBank/DDBJ databases">
        <authorList>
            <person name="de Groot N.N."/>
        </authorList>
    </citation>
    <scope>NUCLEOTIDE SEQUENCE [LARGE SCALE GENOMIC DNA]</scope>
    <source>
        <strain evidence="2 3">DSM 14045</strain>
    </source>
</reference>
<dbReference type="GO" id="GO:0005737">
    <property type="term" value="C:cytoplasm"/>
    <property type="evidence" value="ECO:0007669"/>
    <property type="project" value="TreeGrafter"/>
</dbReference>
<protein>
    <submittedName>
        <fullName evidence="2">Uncharacterized protein, UPF0160 family</fullName>
    </submittedName>
</protein>
<dbReference type="STRING" id="1122142.SAMN02910414_00381"/>
<dbReference type="RefSeq" id="WP_242871411.1">
    <property type="nucleotide sequence ID" value="NZ_FNPG01000005.1"/>
</dbReference>
<dbReference type="Pfam" id="PF03690">
    <property type="entry name" value="MYG1_exonuc"/>
    <property type="match status" value="1"/>
</dbReference>
<dbReference type="PANTHER" id="PTHR11215:SF1">
    <property type="entry name" value="MYG1 EXONUCLEASE"/>
    <property type="match status" value="1"/>
</dbReference>
<dbReference type="Proteomes" id="UP000183918">
    <property type="component" value="Unassembled WGS sequence"/>
</dbReference>
<evidence type="ECO:0000256" key="1">
    <source>
        <dbReference type="ARBA" id="ARBA00010105"/>
    </source>
</evidence>
<dbReference type="PANTHER" id="PTHR11215">
    <property type="entry name" value="METAL DEPENDENT HYDROLASE - RELATED"/>
    <property type="match status" value="1"/>
</dbReference>
<dbReference type="EMBL" id="FNPG01000005">
    <property type="protein sequence ID" value="SDX94413.1"/>
    <property type="molecule type" value="Genomic_DNA"/>
</dbReference>
<dbReference type="AlphaFoldDB" id="A0A1H3FTJ5"/>
<name>A0A1H3FTJ5_9FIRM</name>
<sequence length="280" mass="32104">MIDKKDIFNVKNAYTHAGSFHSDDVFATAFLQILQPEIEVHRIFNVTSDLDGIIYDIGCGEFDHHQKDKRYRENGVPYAAFGLLWEKFGTLIMDEENVLKFDEKFIQALDLSDNTGCDNDLAFAISDFNPKWDEEKETDEAFFEAVEFAKGILKRRFSKIESNAKACKIVKAELEKLPDDIEIFELKQDVPWKAAVKDTQIKYVIYKSNRGGFNIQCVPSDEDKDVLKKALPEKWRGKTQEELEEITNVKGFRFCHTSGFLCATETIEGAREIAKMALES</sequence>
<accession>A0A1H3FTJ5</accession>
<organism evidence="2 3">
    <name type="scientific">Lachnobacterium bovis DSM 14045</name>
    <dbReference type="NCBI Taxonomy" id="1122142"/>
    <lineage>
        <taxon>Bacteria</taxon>
        <taxon>Bacillati</taxon>
        <taxon>Bacillota</taxon>
        <taxon>Clostridia</taxon>
        <taxon>Lachnospirales</taxon>
        <taxon>Lachnospiraceae</taxon>
        <taxon>Lachnobacterium</taxon>
    </lineage>
</organism>
<proteinExistence type="inferred from homology"/>